<dbReference type="InterPro" id="IPR036884">
    <property type="entry name" value="2Fe-2S-bd_dom_sf"/>
</dbReference>
<dbReference type="GO" id="GO:0005506">
    <property type="term" value="F:iron ion binding"/>
    <property type="evidence" value="ECO:0007669"/>
    <property type="project" value="InterPro"/>
</dbReference>
<evidence type="ECO:0000313" key="2">
    <source>
        <dbReference type="EMBL" id="GAI34011.1"/>
    </source>
</evidence>
<dbReference type="SUPFAM" id="SSF54665">
    <property type="entry name" value="CO dehydrogenase molybdoprotein N-domain-like"/>
    <property type="match status" value="1"/>
</dbReference>
<dbReference type="InterPro" id="IPR002888">
    <property type="entry name" value="2Fe-2S-bd"/>
</dbReference>
<gene>
    <name evidence="2" type="ORF">S06H3_47400</name>
</gene>
<dbReference type="SMART" id="SM01008">
    <property type="entry name" value="Ald_Xan_dh_C"/>
    <property type="match status" value="1"/>
</dbReference>
<sequence length="257" mass="27107">CGFCTPGLIMATKVLLDKTPKPNRDEIKIALRSHLCRCTGYGKIIEAVELAARFLRGETTPAKVRPDPKGKQIGVSHPRPWSMLKACGLAPFAADIVMPEALELAVVASPHHNARIKKIDAAKASNMPGVVGILTARDIKGNNMLGKDKKVLFDIGDVAPVLGAQVAIVAAETRKEALAAAEAVKVEYEVLPRVANSQEALAKGAPEVQPGTGNICMVNRQIKGDAKKALSSSAAVVEADFSTQSVHQAPLEPEAGV</sequence>
<dbReference type="Gene3D" id="3.30.365.10">
    <property type="entry name" value="Aldehyde oxidase/xanthine dehydrogenase, molybdopterin binding domain"/>
    <property type="match status" value="1"/>
</dbReference>
<name>X1NUY1_9ZZZZ</name>
<dbReference type="Pfam" id="PF01315">
    <property type="entry name" value="Ald_Xan_dh_C"/>
    <property type="match status" value="1"/>
</dbReference>
<evidence type="ECO:0000259" key="1">
    <source>
        <dbReference type="SMART" id="SM01008"/>
    </source>
</evidence>
<comment type="caution">
    <text evidence="2">The sequence shown here is derived from an EMBL/GenBank/DDBJ whole genome shotgun (WGS) entry which is preliminary data.</text>
</comment>
<dbReference type="InterPro" id="IPR016208">
    <property type="entry name" value="Ald_Oxase/xanthine_DH-like"/>
</dbReference>
<organism evidence="2">
    <name type="scientific">marine sediment metagenome</name>
    <dbReference type="NCBI Taxonomy" id="412755"/>
    <lineage>
        <taxon>unclassified sequences</taxon>
        <taxon>metagenomes</taxon>
        <taxon>ecological metagenomes</taxon>
    </lineage>
</organism>
<feature type="non-terminal residue" evidence="2">
    <location>
        <position position="257"/>
    </location>
</feature>
<protein>
    <recommendedName>
        <fullName evidence="1">Aldehyde oxidase/xanthine dehydrogenase a/b hammerhead domain-containing protein</fullName>
    </recommendedName>
</protein>
<dbReference type="InterPro" id="IPR037165">
    <property type="entry name" value="AldOxase/xan_DH_Mopterin-bd_sf"/>
</dbReference>
<dbReference type="SUPFAM" id="SSF47741">
    <property type="entry name" value="CO dehydrogenase ISP C-domain like"/>
    <property type="match status" value="1"/>
</dbReference>
<accession>X1NUY1</accession>
<dbReference type="Pfam" id="PF01799">
    <property type="entry name" value="Fer2_2"/>
    <property type="match status" value="1"/>
</dbReference>
<proteinExistence type="predicted"/>
<dbReference type="InterPro" id="IPR000674">
    <property type="entry name" value="Ald_Oxase/Xan_DH_a/b"/>
</dbReference>
<dbReference type="EMBL" id="BARV01029770">
    <property type="protein sequence ID" value="GAI34011.1"/>
    <property type="molecule type" value="Genomic_DNA"/>
</dbReference>
<dbReference type="SUPFAM" id="SSF56003">
    <property type="entry name" value="Molybdenum cofactor-binding domain"/>
    <property type="match status" value="1"/>
</dbReference>
<reference evidence="2" key="1">
    <citation type="journal article" date="2014" name="Front. Microbiol.">
        <title>High frequency of phylogenetically diverse reductive dehalogenase-homologous genes in deep subseafloor sedimentary metagenomes.</title>
        <authorList>
            <person name="Kawai M."/>
            <person name="Futagami T."/>
            <person name="Toyoda A."/>
            <person name="Takaki Y."/>
            <person name="Nishi S."/>
            <person name="Hori S."/>
            <person name="Arai W."/>
            <person name="Tsubouchi T."/>
            <person name="Morono Y."/>
            <person name="Uchiyama I."/>
            <person name="Ito T."/>
            <person name="Fujiyama A."/>
            <person name="Inagaki F."/>
            <person name="Takami H."/>
        </authorList>
    </citation>
    <scope>NUCLEOTIDE SEQUENCE</scope>
    <source>
        <strain evidence="2">Expedition CK06-06</strain>
    </source>
</reference>
<dbReference type="Gene3D" id="1.10.150.120">
    <property type="entry name" value="[2Fe-2S]-binding domain"/>
    <property type="match status" value="1"/>
</dbReference>
<dbReference type="PANTHER" id="PTHR45444">
    <property type="entry name" value="XANTHINE DEHYDROGENASE"/>
    <property type="match status" value="1"/>
</dbReference>
<feature type="non-terminal residue" evidence="2">
    <location>
        <position position="1"/>
    </location>
</feature>
<dbReference type="Gene3D" id="3.90.1170.50">
    <property type="entry name" value="Aldehyde oxidase/xanthine dehydrogenase, a/b hammerhead"/>
    <property type="match status" value="1"/>
</dbReference>
<dbReference type="InterPro" id="IPR036856">
    <property type="entry name" value="Ald_Oxase/Xan_DH_a/b_sf"/>
</dbReference>
<dbReference type="AlphaFoldDB" id="X1NUY1"/>
<feature type="domain" description="Aldehyde oxidase/xanthine dehydrogenase a/b hammerhead" evidence="1">
    <location>
        <begin position="87"/>
        <end position="192"/>
    </location>
</feature>
<dbReference type="PANTHER" id="PTHR45444:SF3">
    <property type="entry name" value="XANTHINE DEHYDROGENASE"/>
    <property type="match status" value="1"/>
</dbReference>
<dbReference type="GO" id="GO:0016491">
    <property type="term" value="F:oxidoreductase activity"/>
    <property type="evidence" value="ECO:0007669"/>
    <property type="project" value="InterPro"/>
</dbReference>